<evidence type="ECO:0000313" key="1">
    <source>
        <dbReference type="EMBL" id="CAJ0885646.1"/>
    </source>
</evidence>
<proteinExistence type="predicted"/>
<accession>A0AA48M2B6</accession>
<sequence>MSSLLFRSFAVALGAAFSSTALAQAIGPSTTTEPFVLPSIPGVATKSILTAGDSVQGYRLVGVPDGIGLLEREDDRFDIALNHELGRDKGVTRSHGSIGAFVSRWSLSRSLKVKAGRDHIANPGSLFLASNGQWVAGTTAFDRFCSGDLAERSAYSFGVFGTRNRIYLNGEETTPPSAADHGRIFAHVLTGPDANKTFQLPHLGRAAVENALASPFPQLKTVVMVSDDANRSTGLTKSTVCRSLGQTSCDEPPSELMMYVGMKQIRGNDVQRAGLVGGNLFGLRIVLPGGTRVAAENKDYVFGTAAPAITTARFEPVSLGDVSGKTGVDIQDLLIDNQVTQFVRIEDGAWDPRPGKQRDYYFVTTGRLDADLATWRPSRLWRLRFDNIARPELGGEITMLLSNAYYADAATTPDSDPNYQMFDNLTIDRLGRIVLLEDVGRNNRLGRVYVYGIDSGKLVQVAAHNPKFFSPSSAGLQTIDEEASGVVDAEEFLGRGWFLFDSQNHKPSTDTELVESGQLLALYIDPKIAR</sequence>
<name>A0AA48M2B6_9ZZZZ</name>
<dbReference type="AlphaFoldDB" id="A0AA48M2B6"/>
<organism evidence="1">
    <name type="scientific">freshwater sediment metagenome</name>
    <dbReference type="NCBI Taxonomy" id="556182"/>
    <lineage>
        <taxon>unclassified sequences</taxon>
        <taxon>metagenomes</taxon>
        <taxon>ecological metagenomes</taxon>
    </lineage>
</organism>
<protein>
    <submittedName>
        <fullName evidence="1">Uncharacterized protein</fullName>
    </submittedName>
</protein>
<dbReference type="EMBL" id="OY288114">
    <property type="protein sequence ID" value="CAJ0885646.1"/>
    <property type="molecule type" value="Genomic_DNA"/>
</dbReference>
<gene>
    <name evidence="1" type="ORF">AMST5_03635</name>
</gene>
<reference evidence="1" key="1">
    <citation type="submission" date="2023-07" db="EMBL/GenBank/DDBJ databases">
        <authorList>
            <person name="Pelsma A.J. K."/>
        </authorList>
    </citation>
    <scope>NUCLEOTIDE SEQUENCE</scope>
</reference>